<evidence type="ECO:0000256" key="4">
    <source>
        <dbReference type="ARBA" id="ARBA00022777"/>
    </source>
</evidence>
<dbReference type="Gene3D" id="1.10.510.10">
    <property type="entry name" value="Transferase(Phosphotransferase) domain 1"/>
    <property type="match status" value="2"/>
</dbReference>
<evidence type="ECO:0000313" key="8">
    <source>
        <dbReference type="Proteomes" id="UP000325440"/>
    </source>
</evidence>
<evidence type="ECO:0000313" key="7">
    <source>
        <dbReference type="EMBL" id="VVC44322.1"/>
    </source>
</evidence>
<dbReference type="EMBL" id="CABPRJ010002378">
    <property type="protein sequence ID" value="VVC44322.1"/>
    <property type="molecule type" value="Genomic_DNA"/>
</dbReference>
<dbReference type="OrthoDB" id="63267at2759"/>
<evidence type="ECO:0000256" key="3">
    <source>
        <dbReference type="ARBA" id="ARBA00022741"/>
    </source>
</evidence>
<feature type="domain" description="Protein kinase" evidence="6">
    <location>
        <begin position="1"/>
        <end position="243"/>
    </location>
</feature>
<organism evidence="7 8">
    <name type="scientific">Cinara cedri</name>
    <dbReference type="NCBI Taxonomy" id="506608"/>
    <lineage>
        <taxon>Eukaryota</taxon>
        <taxon>Metazoa</taxon>
        <taxon>Ecdysozoa</taxon>
        <taxon>Arthropoda</taxon>
        <taxon>Hexapoda</taxon>
        <taxon>Insecta</taxon>
        <taxon>Pterygota</taxon>
        <taxon>Neoptera</taxon>
        <taxon>Paraneoptera</taxon>
        <taxon>Hemiptera</taxon>
        <taxon>Sternorrhyncha</taxon>
        <taxon>Aphidomorpha</taxon>
        <taxon>Aphidoidea</taxon>
        <taxon>Aphididae</taxon>
        <taxon>Lachninae</taxon>
        <taxon>Cinara</taxon>
    </lineage>
</organism>
<dbReference type="InterPro" id="IPR011009">
    <property type="entry name" value="Kinase-like_dom_sf"/>
</dbReference>
<keyword evidence="5" id="KW-0067">ATP-binding</keyword>
<protein>
    <submittedName>
        <fullName evidence="7">Protein kinase domain,Protein kinase-like domain</fullName>
    </submittedName>
</protein>
<sequence length="243" mass="27783">MSRLIFALSKGFRFLSNMMACCIPKKVKHSSYSANGSADRSSNRPKTNLEERLVVEFRIIIEDRKDNDLKSSKVDDKISNISIEDFRLLSVLGRDSYGKMVRLLFISDLKLDNLLLDTDGYVKIADFGTLKKGLGFDDRNETFCGTAKYIAPEIITETSYTRSVDWWSFGILIYEMLVREFLCKNPKKSLGSNERDGKDVKLQEFVKEVVCEDLLRRKVKPPFVPTVLSILNTPVLKPNVNYT</sequence>
<keyword evidence="4 7" id="KW-0418">Kinase</keyword>
<dbReference type="PANTHER" id="PTHR24351">
    <property type="entry name" value="RIBOSOMAL PROTEIN S6 KINASE"/>
    <property type="match status" value="1"/>
</dbReference>
<dbReference type="GO" id="GO:0004674">
    <property type="term" value="F:protein serine/threonine kinase activity"/>
    <property type="evidence" value="ECO:0007669"/>
    <property type="project" value="UniProtKB-KW"/>
</dbReference>
<proteinExistence type="predicted"/>
<evidence type="ECO:0000256" key="5">
    <source>
        <dbReference type="ARBA" id="ARBA00022840"/>
    </source>
</evidence>
<dbReference type="Proteomes" id="UP000325440">
    <property type="component" value="Unassembled WGS sequence"/>
</dbReference>
<dbReference type="AlphaFoldDB" id="A0A5E4NKN0"/>
<dbReference type="InterPro" id="IPR000719">
    <property type="entry name" value="Prot_kinase_dom"/>
</dbReference>
<dbReference type="Pfam" id="PF00069">
    <property type="entry name" value="Pkinase"/>
    <property type="match status" value="1"/>
</dbReference>
<keyword evidence="3" id="KW-0547">Nucleotide-binding</keyword>
<gene>
    <name evidence="7" type="ORF">CINCED_3A010313</name>
</gene>
<evidence type="ECO:0000256" key="2">
    <source>
        <dbReference type="ARBA" id="ARBA00022679"/>
    </source>
</evidence>
<evidence type="ECO:0000256" key="1">
    <source>
        <dbReference type="ARBA" id="ARBA00022527"/>
    </source>
</evidence>
<keyword evidence="1" id="KW-0723">Serine/threonine-protein kinase</keyword>
<dbReference type="PROSITE" id="PS50011">
    <property type="entry name" value="PROTEIN_KINASE_DOM"/>
    <property type="match status" value="1"/>
</dbReference>
<name>A0A5E4NKN0_9HEMI</name>
<dbReference type="SMART" id="SM00220">
    <property type="entry name" value="S_TKc"/>
    <property type="match status" value="1"/>
</dbReference>
<dbReference type="SUPFAM" id="SSF56112">
    <property type="entry name" value="Protein kinase-like (PK-like)"/>
    <property type="match status" value="1"/>
</dbReference>
<keyword evidence="8" id="KW-1185">Reference proteome</keyword>
<evidence type="ECO:0000259" key="6">
    <source>
        <dbReference type="PROSITE" id="PS50011"/>
    </source>
</evidence>
<reference evidence="7 8" key="1">
    <citation type="submission" date="2019-08" db="EMBL/GenBank/DDBJ databases">
        <authorList>
            <person name="Alioto T."/>
            <person name="Alioto T."/>
            <person name="Gomez Garrido J."/>
        </authorList>
    </citation>
    <scope>NUCLEOTIDE SEQUENCE [LARGE SCALE GENOMIC DNA]</scope>
</reference>
<accession>A0A5E4NKN0</accession>
<keyword evidence="2" id="KW-0808">Transferase</keyword>
<dbReference type="GO" id="GO:0005524">
    <property type="term" value="F:ATP binding"/>
    <property type="evidence" value="ECO:0007669"/>
    <property type="project" value="UniProtKB-KW"/>
</dbReference>